<dbReference type="EMBL" id="JAIVFQ010000052">
    <property type="protein sequence ID" value="MCC5602502.1"/>
    <property type="molecule type" value="Genomic_DNA"/>
</dbReference>
<dbReference type="CDD" id="cd09854">
    <property type="entry name" value="PIN_VapC-like"/>
    <property type="match status" value="1"/>
</dbReference>
<dbReference type="RefSeq" id="WP_229488062.1">
    <property type="nucleotide sequence ID" value="NZ_JAIVFQ010000052.1"/>
</dbReference>
<protein>
    <submittedName>
        <fullName evidence="2">Type II toxin-antitoxin system VapC family toxin</fullName>
    </submittedName>
</protein>
<evidence type="ECO:0000259" key="1">
    <source>
        <dbReference type="Pfam" id="PF01850"/>
    </source>
</evidence>
<feature type="domain" description="PIN" evidence="1">
    <location>
        <begin position="3"/>
        <end position="135"/>
    </location>
</feature>
<dbReference type="InterPro" id="IPR029060">
    <property type="entry name" value="PIN-like_dom_sf"/>
</dbReference>
<dbReference type="Gene3D" id="3.40.50.1010">
    <property type="entry name" value="5'-nuclease"/>
    <property type="match status" value="1"/>
</dbReference>
<reference evidence="2 3" key="1">
    <citation type="journal article" date="2021" name="Microorganisms">
        <title>Genome Evolution of Filamentous Cyanobacterium Nostoc Species: From Facultative Symbiosis to Free Living.</title>
        <authorList>
            <person name="Huo D."/>
            <person name="Li H."/>
            <person name="Cai F."/>
            <person name="Guo X."/>
            <person name="Qiao Z."/>
            <person name="Wang W."/>
            <person name="Yu G."/>
            <person name="Li R."/>
        </authorList>
    </citation>
    <scope>NUCLEOTIDE SEQUENCE [LARGE SCALE GENOMIC DNA]</scope>
    <source>
        <strain evidence="2 3">CHAB 5714</strain>
    </source>
</reference>
<keyword evidence="3" id="KW-1185">Reference proteome</keyword>
<evidence type="ECO:0000313" key="2">
    <source>
        <dbReference type="EMBL" id="MCC5602502.1"/>
    </source>
</evidence>
<accession>A0ABS8IE50</accession>
<gene>
    <name evidence="2" type="ORF">LC586_25755</name>
</gene>
<name>A0ABS8IE50_9NOSO</name>
<dbReference type="Pfam" id="PF01850">
    <property type="entry name" value="PIN"/>
    <property type="match status" value="1"/>
</dbReference>
<proteinExistence type="predicted"/>
<organism evidence="2 3">
    <name type="scientific">Nostoc favosum CHAB5714</name>
    <dbReference type="NCBI Taxonomy" id="2780399"/>
    <lineage>
        <taxon>Bacteria</taxon>
        <taxon>Bacillati</taxon>
        <taxon>Cyanobacteriota</taxon>
        <taxon>Cyanophyceae</taxon>
        <taxon>Nostocales</taxon>
        <taxon>Nostocaceae</taxon>
        <taxon>Nostoc</taxon>
        <taxon>Nostoc favosum</taxon>
    </lineage>
</organism>
<dbReference type="Proteomes" id="UP001199525">
    <property type="component" value="Unassembled WGS sequence"/>
</dbReference>
<dbReference type="SUPFAM" id="SSF88723">
    <property type="entry name" value="PIN domain-like"/>
    <property type="match status" value="1"/>
</dbReference>
<comment type="caution">
    <text evidence="2">The sequence shown here is derived from an EMBL/GenBank/DDBJ whole genome shotgun (WGS) entry which is preliminary data.</text>
</comment>
<sequence length="151" mass="17152">MTYLVDTNLLLLSVQPHHPMYADTLNAISTLPGAEEELFITSQNLIEFWRSATRPAQRNGLGLTIAEARMELESLEGLFLVLPDVPEIYPEWKRLILQYGVAGVNVHDARLVALMLVHRLTHILTFNVRDFNRYASEVTPLNPTSFTSRHP</sequence>
<dbReference type="InterPro" id="IPR002716">
    <property type="entry name" value="PIN_dom"/>
</dbReference>
<evidence type="ECO:0000313" key="3">
    <source>
        <dbReference type="Proteomes" id="UP001199525"/>
    </source>
</evidence>